<dbReference type="GO" id="GO:0023051">
    <property type="term" value="P:regulation of signaling"/>
    <property type="evidence" value="ECO:0007669"/>
    <property type="project" value="TreeGrafter"/>
</dbReference>
<dbReference type="EMBL" id="JAATJV010442875">
    <property type="protein sequence ID" value="MBZ3890732.1"/>
    <property type="molecule type" value="Genomic_DNA"/>
</dbReference>
<dbReference type="AlphaFoldDB" id="A0AA41TBY2"/>
<protein>
    <submittedName>
        <fullName evidence="2">Phosphatidylinositol 3,4,5-trisphosphate-dependent Rac exchanger 1 protein</fullName>
    </submittedName>
</protein>
<organism evidence="2 3">
    <name type="scientific">Sciurus carolinensis</name>
    <name type="common">Eastern gray squirrel</name>
    <dbReference type="NCBI Taxonomy" id="30640"/>
    <lineage>
        <taxon>Eukaryota</taxon>
        <taxon>Metazoa</taxon>
        <taxon>Chordata</taxon>
        <taxon>Craniata</taxon>
        <taxon>Vertebrata</taxon>
        <taxon>Euteleostomi</taxon>
        <taxon>Mammalia</taxon>
        <taxon>Eutheria</taxon>
        <taxon>Euarchontoglires</taxon>
        <taxon>Glires</taxon>
        <taxon>Rodentia</taxon>
        <taxon>Sciuromorpha</taxon>
        <taxon>Sciuridae</taxon>
        <taxon>Sciurinae</taxon>
        <taxon>Sciurini</taxon>
        <taxon>Sciurus</taxon>
    </lineage>
</organism>
<reference evidence="2" key="1">
    <citation type="submission" date="2020-03" db="EMBL/GenBank/DDBJ databases">
        <title>Studies in the Genomics of Life Span.</title>
        <authorList>
            <person name="Glass D."/>
        </authorList>
    </citation>
    <scope>NUCLEOTIDE SEQUENCE</scope>
    <source>
        <strain evidence="2">SUZIE</strain>
        <tissue evidence="2">Muscle</tissue>
    </source>
</reference>
<evidence type="ECO:0000313" key="2">
    <source>
        <dbReference type="EMBL" id="MBZ3890732.1"/>
    </source>
</evidence>
<name>A0AA41TBY2_SCICA</name>
<dbReference type="GO" id="GO:0005886">
    <property type="term" value="C:plasma membrane"/>
    <property type="evidence" value="ECO:0007669"/>
    <property type="project" value="TreeGrafter"/>
</dbReference>
<keyword evidence="3" id="KW-1185">Reference proteome</keyword>
<evidence type="ECO:0000313" key="3">
    <source>
        <dbReference type="Proteomes" id="UP001166674"/>
    </source>
</evidence>
<sequence>KFKDESLYFHFHADEEMEGTSSKNKQLCSDFKLVENILAKWLLILPQEEDYGFNNEKKNKGMVVKLIQRGSLAEVRPPGCWQGLTIKDPDHPEALCFQIWGAAPPCFYAMGRGSKSEAAGLSAGQCILKVNCSSIASEGDLGILKHFQAFQSCGQEALILEALAADDSAFLQNCGWLLAMSTAIMIMSHYDFCNIFNTKLESIDQRITCYQQFAVQLKSRVSPAFKQAAVEPHVLCSLNFWPTNCHVNLMEVFNPKMTSSVGKSFSIQFGRKPSLIGLDPKQASGSVCQEDQGLSSLLKQEDHEVQDAYLQLFTKLDMAFKEMKHFVTQINRLLSTIMEPTPNGACYPHLAKEASSSLMVSVDSEMDRTDHRGIKKVCFKLSEENLEDSGHNTMSYHGCGHLCLGLDGTVSRTVEHLTPGEAKAHPRGPPASCPGWRF</sequence>
<evidence type="ECO:0000256" key="1">
    <source>
        <dbReference type="SAM" id="MobiDB-lite"/>
    </source>
</evidence>
<feature type="non-terminal residue" evidence="2">
    <location>
        <position position="1"/>
    </location>
</feature>
<dbReference type="GO" id="GO:0007186">
    <property type="term" value="P:G protein-coupled receptor signaling pathway"/>
    <property type="evidence" value="ECO:0007669"/>
    <property type="project" value="TreeGrafter"/>
</dbReference>
<dbReference type="Proteomes" id="UP001166674">
    <property type="component" value="Unassembled WGS sequence"/>
</dbReference>
<dbReference type="PANTHER" id="PTHR22829:SF6">
    <property type="entry name" value="PHOSPHATIDYLINOSITOL 3,4,5-TRISPHOSPHATE-DEPENDENT RAC EXCHANGER 1 PROTEIN"/>
    <property type="match status" value="1"/>
</dbReference>
<gene>
    <name evidence="2" type="ORF">SUZIE_209430</name>
</gene>
<dbReference type="PANTHER" id="PTHR22829">
    <property type="entry name" value="DEP DOMAIN PROTEIN"/>
    <property type="match status" value="1"/>
</dbReference>
<comment type="caution">
    <text evidence="2">The sequence shown here is derived from an EMBL/GenBank/DDBJ whole genome shotgun (WGS) entry which is preliminary data.</text>
</comment>
<feature type="region of interest" description="Disordered" evidence="1">
    <location>
        <begin position="419"/>
        <end position="438"/>
    </location>
</feature>
<dbReference type="GO" id="GO:0005085">
    <property type="term" value="F:guanyl-nucleotide exchange factor activity"/>
    <property type="evidence" value="ECO:0007669"/>
    <property type="project" value="TreeGrafter"/>
</dbReference>
<accession>A0AA41TBY2</accession>
<dbReference type="GO" id="GO:0005096">
    <property type="term" value="F:GTPase activator activity"/>
    <property type="evidence" value="ECO:0007669"/>
    <property type="project" value="TreeGrafter"/>
</dbReference>
<dbReference type="InterPro" id="IPR051832">
    <property type="entry name" value="mTOR-Rac_regulators"/>
</dbReference>
<proteinExistence type="predicted"/>